<protein>
    <submittedName>
        <fullName evidence="1">Cyclic-di-AMP receptor</fullName>
    </submittedName>
</protein>
<dbReference type="AlphaFoldDB" id="A0A7G9GJJ3"/>
<dbReference type="InterPro" id="IPR015867">
    <property type="entry name" value="N-reg_PII/ATP_PRibTrfase_C"/>
</dbReference>
<dbReference type="InterPro" id="IPR011322">
    <property type="entry name" value="N-reg_PII-like_a/b"/>
</dbReference>
<dbReference type="Proteomes" id="UP000515856">
    <property type="component" value="Chromosome"/>
</dbReference>
<dbReference type="InterPro" id="IPR010375">
    <property type="entry name" value="CdAMP_rec"/>
</dbReference>
<proteinExistence type="predicted"/>
<dbReference type="SUPFAM" id="SSF54913">
    <property type="entry name" value="GlnB-like"/>
    <property type="match status" value="1"/>
</dbReference>
<dbReference type="RefSeq" id="WP_158552220.1">
    <property type="nucleotide sequence ID" value="NZ_CP060636.1"/>
</dbReference>
<keyword evidence="1" id="KW-0675">Receptor</keyword>
<name>A0A7G9GJJ3_9FIRM</name>
<reference evidence="1 2" key="1">
    <citation type="submission" date="2020-08" db="EMBL/GenBank/DDBJ databases">
        <authorList>
            <person name="Liu C."/>
            <person name="Sun Q."/>
        </authorList>
    </citation>
    <scope>NUCLEOTIDE SEQUENCE [LARGE SCALE GENOMIC DNA]</scope>
    <source>
        <strain evidence="1 2">NSJ-61</strain>
    </source>
</reference>
<dbReference type="Gene3D" id="3.30.70.120">
    <property type="match status" value="1"/>
</dbReference>
<dbReference type="PANTHER" id="PTHR38456">
    <property type="entry name" value="CYCLIC DI-AMP RECEPTOR A"/>
    <property type="match status" value="1"/>
</dbReference>
<dbReference type="EMBL" id="CP060636">
    <property type="protein sequence ID" value="QNM10975.1"/>
    <property type="molecule type" value="Genomic_DNA"/>
</dbReference>
<gene>
    <name evidence="1" type="ORF">H9Q80_11890</name>
</gene>
<organism evidence="1 2">
    <name type="scientific">[Eubacterium] hominis</name>
    <dbReference type="NCBI Taxonomy" id="2764325"/>
    <lineage>
        <taxon>Bacteria</taxon>
        <taxon>Bacillati</taxon>
        <taxon>Bacillota</taxon>
        <taxon>Erysipelotrichia</taxon>
        <taxon>Erysipelotrichales</taxon>
        <taxon>Erysipelotrichaceae</taxon>
        <taxon>Amedibacillus</taxon>
    </lineage>
</organism>
<evidence type="ECO:0000313" key="1">
    <source>
        <dbReference type="EMBL" id="QNM10975.1"/>
    </source>
</evidence>
<keyword evidence="2" id="KW-1185">Reference proteome</keyword>
<sequence>MKLLLIVANDEFIDEITSALIQGGFTATEVASTGEFVRYGETILLLGVEENQVEQVIDKLRNASRHHNKDKNLPFFGKVLIYQIALDEYAKIIGMGAS</sequence>
<evidence type="ECO:0000313" key="2">
    <source>
        <dbReference type="Proteomes" id="UP000515856"/>
    </source>
</evidence>
<dbReference type="KEGG" id="ehn:H9Q80_11890"/>
<accession>A0A7G9GJJ3</accession>
<dbReference type="PANTHER" id="PTHR38456:SF1">
    <property type="entry name" value="CYCLIC DI-AMP RECEPTOR A"/>
    <property type="match status" value="1"/>
</dbReference>
<dbReference type="Pfam" id="PF06153">
    <property type="entry name" value="CdAMP_rec"/>
    <property type="match status" value="1"/>
</dbReference>